<protein>
    <submittedName>
        <fullName evidence="2">Uncharacterized protein</fullName>
    </submittedName>
</protein>
<feature type="transmembrane region" description="Helical" evidence="1">
    <location>
        <begin position="57"/>
        <end position="83"/>
    </location>
</feature>
<keyword evidence="1" id="KW-0472">Membrane</keyword>
<dbReference type="Proteomes" id="UP000639403">
    <property type="component" value="Unassembled WGS sequence"/>
</dbReference>
<proteinExistence type="predicted"/>
<reference evidence="2" key="2">
    <citation type="journal article" name="Front. Microbiol.">
        <title>Degradative Capacity of Two Strains of Rhodonia placenta: From Phenotype to Genotype.</title>
        <authorList>
            <person name="Kolle M."/>
            <person name="Horta M.A.C."/>
            <person name="Nowrousian M."/>
            <person name="Ohm R.A."/>
            <person name="Benz J.P."/>
            <person name="Pilgard A."/>
        </authorList>
    </citation>
    <scope>NUCLEOTIDE SEQUENCE</scope>
    <source>
        <strain evidence="2">FPRL280</strain>
    </source>
</reference>
<organism evidence="2 3">
    <name type="scientific">Rhodonia placenta</name>
    <dbReference type="NCBI Taxonomy" id="104341"/>
    <lineage>
        <taxon>Eukaryota</taxon>
        <taxon>Fungi</taxon>
        <taxon>Dikarya</taxon>
        <taxon>Basidiomycota</taxon>
        <taxon>Agaricomycotina</taxon>
        <taxon>Agaricomycetes</taxon>
        <taxon>Polyporales</taxon>
        <taxon>Adustoporiaceae</taxon>
        <taxon>Rhodonia</taxon>
    </lineage>
</organism>
<evidence type="ECO:0000256" key="1">
    <source>
        <dbReference type="SAM" id="Phobius"/>
    </source>
</evidence>
<keyword evidence="1" id="KW-0812">Transmembrane</keyword>
<keyword evidence="1" id="KW-1133">Transmembrane helix</keyword>
<evidence type="ECO:0000313" key="2">
    <source>
        <dbReference type="EMBL" id="KAF9820342.1"/>
    </source>
</evidence>
<feature type="transmembrane region" description="Helical" evidence="1">
    <location>
        <begin position="24"/>
        <end position="45"/>
    </location>
</feature>
<reference evidence="2" key="1">
    <citation type="submission" date="2020-11" db="EMBL/GenBank/DDBJ databases">
        <authorList>
            <person name="Koelle M."/>
            <person name="Horta M.A.C."/>
            <person name="Nowrousian M."/>
            <person name="Ohm R.A."/>
            <person name="Benz P."/>
            <person name="Pilgard A."/>
        </authorList>
    </citation>
    <scope>NUCLEOTIDE SEQUENCE</scope>
    <source>
        <strain evidence="2">FPRL280</strain>
    </source>
</reference>
<evidence type="ECO:0000313" key="3">
    <source>
        <dbReference type="Proteomes" id="UP000639403"/>
    </source>
</evidence>
<dbReference type="EMBL" id="JADOXO010000010">
    <property type="protein sequence ID" value="KAF9820342.1"/>
    <property type="molecule type" value="Genomic_DNA"/>
</dbReference>
<accession>A0A8H7U638</accession>
<sequence>MYARAGPVVRSCLSGPSSVSETRAVFACGVFSVPCWLAAVEHYYYHLVLPSTGRSPASSVVTTAIVLSFALCLSSLVSSGLLASATSRSLSPSYCRCAIVIGYPALCRIRTSRLISPLFPLFHSHNPYCLLPPPFVPPSPPPSPSLLCCILTHPPAVPHSPLASLVCVYHILLWFALLAGAASRGRVGAAGLLYLLYVKLL</sequence>
<dbReference type="AlphaFoldDB" id="A0A8H7U638"/>
<gene>
    <name evidence="2" type="ORF">IEO21_01351</name>
</gene>
<comment type="caution">
    <text evidence="2">The sequence shown here is derived from an EMBL/GenBank/DDBJ whole genome shotgun (WGS) entry which is preliminary data.</text>
</comment>
<name>A0A8H7U638_9APHY</name>